<dbReference type="SUPFAM" id="SSF52047">
    <property type="entry name" value="RNI-like"/>
    <property type="match status" value="1"/>
</dbReference>
<evidence type="ECO:0000256" key="1">
    <source>
        <dbReference type="SAM" id="MobiDB-lite"/>
    </source>
</evidence>
<dbReference type="AlphaFoldDB" id="A0A9P5Y2G3"/>
<feature type="region of interest" description="Disordered" evidence="1">
    <location>
        <begin position="230"/>
        <end position="252"/>
    </location>
</feature>
<proteinExistence type="predicted"/>
<protein>
    <recommendedName>
        <fullName evidence="4">F-box domain-containing protein</fullName>
    </recommendedName>
</protein>
<dbReference type="Gene3D" id="3.80.10.10">
    <property type="entry name" value="Ribonuclease Inhibitor"/>
    <property type="match status" value="1"/>
</dbReference>
<keyword evidence="3" id="KW-1185">Reference proteome</keyword>
<comment type="caution">
    <text evidence="2">The sequence shown here is derived from an EMBL/GenBank/DDBJ whole genome shotgun (WGS) entry which is preliminary data.</text>
</comment>
<reference evidence="2" key="1">
    <citation type="submission" date="2020-11" db="EMBL/GenBank/DDBJ databases">
        <authorList>
            <consortium name="DOE Joint Genome Institute"/>
            <person name="Ahrendt S."/>
            <person name="Riley R."/>
            <person name="Andreopoulos W."/>
            <person name="Labutti K."/>
            <person name="Pangilinan J."/>
            <person name="Ruiz-Duenas F.J."/>
            <person name="Barrasa J.M."/>
            <person name="Sanchez-Garcia M."/>
            <person name="Camarero S."/>
            <person name="Miyauchi S."/>
            <person name="Serrano A."/>
            <person name="Linde D."/>
            <person name="Babiker R."/>
            <person name="Drula E."/>
            <person name="Ayuso-Fernandez I."/>
            <person name="Pacheco R."/>
            <person name="Padilla G."/>
            <person name="Ferreira P."/>
            <person name="Barriuso J."/>
            <person name="Kellner H."/>
            <person name="Castanera R."/>
            <person name="Alfaro M."/>
            <person name="Ramirez L."/>
            <person name="Pisabarro A.G."/>
            <person name="Kuo A."/>
            <person name="Tritt A."/>
            <person name="Lipzen A."/>
            <person name="He G."/>
            <person name="Yan M."/>
            <person name="Ng V."/>
            <person name="Cullen D."/>
            <person name="Martin F."/>
            <person name="Rosso M.-N."/>
            <person name="Henrissat B."/>
            <person name="Hibbett D."/>
            <person name="Martinez A.T."/>
            <person name="Grigoriev I.V."/>
        </authorList>
    </citation>
    <scope>NUCLEOTIDE SEQUENCE</scope>
    <source>
        <strain evidence="2">CBS 247.69</strain>
    </source>
</reference>
<gene>
    <name evidence="2" type="ORF">BDZ94DRAFT_858896</name>
</gene>
<name>A0A9P5Y2G3_9AGAR</name>
<accession>A0A9P5Y2G3</accession>
<evidence type="ECO:0000313" key="3">
    <source>
        <dbReference type="Proteomes" id="UP000807353"/>
    </source>
</evidence>
<dbReference type="Proteomes" id="UP000807353">
    <property type="component" value="Unassembled WGS sequence"/>
</dbReference>
<evidence type="ECO:0000313" key="2">
    <source>
        <dbReference type="EMBL" id="KAF9461100.1"/>
    </source>
</evidence>
<organism evidence="2 3">
    <name type="scientific">Collybia nuda</name>
    <dbReference type="NCBI Taxonomy" id="64659"/>
    <lineage>
        <taxon>Eukaryota</taxon>
        <taxon>Fungi</taxon>
        <taxon>Dikarya</taxon>
        <taxon>Basidiomycota</taxon>
        <taxon>Agaricomycotina</taxon>
        <taxon>Agaricomycetes</taxon>
        <taxon>Agaricomycetidae</taxon>
        <taxon>Agaricales</taxon>
        <taxon>Tricholomatineae</taxon>
        <taxon>Clitocybaceae</taxon>
        <taxon>Collybia</taxon>
    </lineage>
</organism>
<feature type="region of interest" description="Disordered" evidence="1">
    <location>
        <begin position="95"/>
        <end position="119"/>
    </location>
</feature>
<dbReference type="InterPro" id="IPR032675">
    <property type="entry name" value="LRR_dom_sf"/>
</dbReference>
<sequence length="583" mass="64466">MSSVNLNGDVFSHLLSFVSSPRDLLAASLTNRELFTLAGPELIYRSVRCRLGNNAVWEHLIANPALASRVRELEIQRENFSGYGPLDERERLPGEHLNLEGGSNSPTSEEIIARQSPSLEKTEKSERLLIKALHTLVNLERFTWDRWVPVINQGAEIPQILVESEEGRVPGSYQEDVWTALRDHTQIQKLKVVDLGRRETVAPDPRSIYESTIFSIRNLTHVDLKIYHSPANEDEGAGAGGNGDDDDDEGLLPGRVNIGPFQEFLLRCPNLEVLALTILDRGFYHGYGGNPFTDITPIVSAAHWPHLSSIRLSDIIIEDEAMAVFLSQHPSLREITAFLSLSDSDLPKLPFSLDGLELDKSFLPNLETIDLAPDLARPILRALSRPSSIQSISTIEPCEWDAAEDEPEEYVSSLDDTWGAPTGQDVDDENISQLADTWGVPVAEKCSEGETSKTNLLEGMSNLRSLRVKDLRSFAQLEKLVGATPNIESIYFTGRILDALREPRESHSELLPYISKWPRLTTFLGMTLLPGDVRLGEASSVIDEIVRACPNLREVSWVGGTATAVLVKDEGGSVKLVLQNGSA</sequence>
<evidence type="ECO:0008006" key="4">
    <source>
        <dbReference type="Google" id="ProtNLM"/>
    </source>
</evidence>
<dbReference type="OrthoDB" id="2984131at2759"/>
<dbReference type="EMBL" id="MU150289">
    <property type="protein sequence ID" value="KAF9461100.1"/>
    <property type="molecule type" value="Genomic_DNA"/>
</dbReference>